<dbReference type="Pfam" id="PF13839">
    <property type="entry name" value="PC-Esterase"/>
    <property type="match status" value="2"/>
</dbReference>
<evidence type="ECO:0000313" key="10">
    <source>
        <dbReference type="EMBL" id="KAL3837779.1"/>
    </source>
</evidence>
<comment type="caution">
    <text evidence="10">The sequence shown here is derived from an EMBL/GenBank/DDBJ whole genome shotgun (WGS) entry which is preliminary data.</text>
</comment>
<organism evidence="10 11">
    <name type="scientific">Penstemon smallii</name>
    <dbReference type="NCBI Taxonomy" id="265156"/>
    <lineage>
        <taxon>Eukaryota</taxon>
        <taxon>Viridiplantae</taxon>
        <taxon>Streptophyta</taxon>
        <taxon>Embryophyta</taxon>
        <taxon>Tracheophyta</taxon>
        <taxon>Spermatophyta</taxon>
        <taxon>Magnoliopsida</taxon>
        <taxon>eudicotyledons</taxon>
        <taxon>Gunneridae</taxon>
        <taxon>Pentapetalae</taxon>
        <taxon>asterids</taxon>
        <taxon>lamiids</taxon>
        <taxon>Lamiales</taxon>
        <taxon>Plantaginaceae</taxon>
        <taxon>Cheloneae</taxon>
        <taxon>Penstemon</taxon>
    </lineage>
</organism>
<dbReference type="InterPro" id="IPR026057">
    <property type="entry name" value="TBL_C"/>
</dbReference>
<comment type="similarity">
    <text evidence="2">Belongs to the PC-esterase family. TBL subfamily.</text>
</comment>
<evidence type="ECO:0000256" key="5">
    <source>
        <dbReference type="ARBA" id="ARBA00022989"/>
    </source>
</evidence>
<feature type="domain" description="Trichome birefringence-like N-terminal" evidence="9">
    <location>
        <begin position="384"/>
        <end position="435"/>
    </location>
</feature>
<proteinExistence type="inferred from homology"/>
<feature type="domain" description="Trichome birefringence-like C-terminal" evidence="8">
    <location>
        <begin position="436"/>
        <end position="721"/>
    </location>
</feature>
<reference evidence="10 11" key="1">
    <citation type="submission" date="2024-12" db="EMBL/GenBank/DDBJ databases">
        <title>The unique morphological basis and parallel evolutionary history of personate flowers in Penstemon.</title>
        <authorList>
            <person name="Depatie T.H."/>
            <person name="Wessinger C.A."/>
        </authorList>
    </citation>
    <scope>NUCLEOTIDE SEQUENCE [LARGE SCALE GENOMIC DNA]</scope>
    <source>
        <strain evidence="10">WTNN_2</strain>
        <tissue evidence="10">Leaf</tissue>
    </source>
</reference>
<dbReference type="EMBL" id="JBJXBP010000003">
    <property type="protein sequence ID" value="KAL3837779.1"/>
    <property type="molecule type" value="Genomic_DNA"/>
</dbReference>
<evidence type="ECO:0000256" key="1">
    <source>
        <dbReference type="ARBA" id="ARBA00004167"/>
    </source>
</evidence>
<gene>
    <name evidence="10" type="ORF">ACJIZ3_022370</name>
</gene>
<keyword evidence="6 7" id="KW-0472">Membrane</keyword>
<feature type="transmembrane region" description="Helical" evidence="7">
    <location>
        <begin position="12"/>
        <end position="32"/>
    </location>
</feature>
<dbReference type="AlphaFoldDB" id="A0ABD3TL39"/>
<evidence type="ECO:0000259" key="9">
    <source>
        <dbReference type="Pfam" id="PF14416"/>
    </source>
</evidence>
<dbReference type="Pfam" id="PF14416">
    <property type="entry name" value="PMR5N"/>
    <property type="match status" value="2"/>
</dbReference>
<dbReference type="PANTHER" id="PTHR32285:SF62">
    <property type="entry name" value="PROTEIN TRICHOME BIREFRINGENCE-LIKE 33"/>
    <property type="match status" value="1"/>
</dbReference>
<evidence type="ECO:0000256" key="3">
    <source>
        <dbReference type="ARBA" id="ARBA00022692"/>
    </source>
</evidence>
<keyword evidence="4" id="KW-0735">Signal-anchor</keyword>
<evidence type="ECO:0000259" key="8">
    <source>
        <dbReference type="Pfam" id="PF13839"/>
    </source>
</evidence>
<evidence type="ECO:0000256" key="6">
    <source>
        <dbReference type="ARBA" id="ARBA00023136"/>
    </source>
</evidence>
<accession>A0ABD3TL39</accession>
<evidence type="ECO:0000256" key="7">
    <source>
        <dbReference type="SAM" id="Phobius"/>
    </source>
</evidence>
<keyword evidence="11" id="KW-1185">Reference proteome</keyword>
<keyword evidence="3 7" id="KW-0812">Transmembrane</keyword>
<dbReference type="PANTHER" id="PTHR32285">
    <property type="entry name" value="PROTEIN TRICHOME BIREFRINGENCE-LIKE 9-RELATED"/>
    <property type="match status" value="1"/>
</dbReference>
<evidence type="ECO:0000256" key="4">
    <source>
        <dbReference type="ARBA" id="ARBA00022968"/>
    </source>
</evidence>
<evidence type="ECO:0000313" key="11">
    <source>
        <dbReference type="Proteomes" id="UP001634393"/>
    </source>
</evidence>
<feature type="domain" description="Trichome birefringence-like C-terminal" evidence="8">
    <location>
        <begin position="130"/>
        <end position="368"/>
    </location>
</feature>
<protein>
    <recommendedName>
        <fullName evidence="12">Trichome birefringence-like N-terminal domain-containing protein</fullName>
    </recommendedName>
</protein>
<evidence type="ECO:0000256" key="2">
    <source>
        <dbReference type="ARBA" id="ARBA00007727"/>
    </source>
</evidence>
<evidence type="ECO:0008006" key="12">
    <source>
        <dbReference type="Google" id="ProtNLM"/>
    </source>
</evidence>
<comment type="subcellular location">
    <subcellularLocation>
        <location evidence="1">Membrane</location>
        <topology evidence="1">Single-pass membrane protein</topology>
    </subcellularLocation>
</comment>
<keyword evidence="5 7" id="KW-1133">Transmembrane helix</keyword>
<dbReference type="GO" id="GO:0016020">
    <property type="term" value="C:membrane"/>
    <property type="evidence" value="ECO:0007669"/>
    <property type="project" value="UniProtKB-SubCell"/>
</dbReference>
<feature type="domain" description="Trichome birefringence-like N-terminal" evidence="9">
    <location>
        <begin position="76"/>
        <end position="128"/>
    </location>
</feature>
<name>A0ABD3TL39_9LAMI</name>
<dbReference type="InterPro" id="IPR029962">
    <property type="entry name" value="TBL"/>
</dbReference>
<dbReference type="InterPro" id="IPR025846">
    <property type="entry name" value="TBL_N"/>
</dbReference>
<sequence>MKSSLSFSISLKLLLSPYLFAFLTFVIFLSIFHMEDLSYVSSLHDPDHNTSNHTVAYNEKKRENKLVFAIGDGMRGCDLFSGRWVHDYGWPLYEENECPYIIPQLTCLEHGRPDNDYQHWKWQPNGCSLPRGKRLLFVGDSLNRGQFISMICLLHRVIPEHAKSLEATFDSLSLFTAKDYNATIGFYWAPYLLESNADNPIFHKASGSIVRNGSIDTHGKHWIGADIIVFNTYLWWMTDIKILEGSFDEVTDIVAVPRDYAYRMAMNNLVKWINKNVDYEKTRVFFMTASPTHKSSKSWGGAPNGNCYNETSMNKKVTPWGPGNSIMQIITEEFNKSMVPVTVLNITQISNYRKDAHTSIYKAQWRNLTAKQLSNPQKTKEELCDVSSGKWVRDYSRPLYEERDCPYLEKLTTCKEHGRPDNDYLYWRWQPHGCSLPSFNATLMLEHLRGKTLMLVGDSLNRNQFFSLVCLVQKVIPQHAKSIKVSYSSPSVFTAKDYNATIEYYWAPFLFQSNADTAYDLGKNARLVRNGSIDEHGKHWTRADILVFNTYLWWRTPFKILRGSFDDEVKDMVNIPFLDGYRLAISSLTRWINKNINPHKTRVFFNTMSPTHKLSKDWGGDPNGNCYNETTMATNISQLGADHKNMIMQILREEFNKSRVPITFLNITNLSSYRKDAHASIYKMFWRNITAQELANPKTYADCIHWCLPGVPDTWNEILFSKMIFH</sequence>
<dbReference type="Proteomes" id="UP001634393">
    <property type="component" value="Unassembled WGS sequence"/>
</dbReference>